<dbReference type="Gene3D" id="3.30.420.10">
    <property type="entry name" value="Ribonuclease H-like superfamily/Ribonuclease H"/>
    <property type="match status" value="1"/>
</dbReference>
<dbReference type="NCBIfam" id="NF033546">
    <property type="entry name" value="transpos_IS21"/>
    <property type="match status" value="1"/>
</dbReference>
<feature type="domain" description="Integrase catalytic" evidence="1">
    <location>
        <begin position="56"/>
        <end position="187"/>
    </location>
</feature>
<dbReference type="EMBL" id="ABIC01000061">
    <property type="protein sequence ID" value="EDP98906.1"/>
    <property type="molecule type" value="Genomic_DNA"/>
</dbReference>
<dbReference type="PANTHER" id="PTHR35004">
    <property type="entry name" value="TRANSPOSASE RV3428C-RELATED"/>
    <property type="match status" value="1"/>
</dbReference>
<evidence type="ECO:0000259" key="1">
    <source>
        <dbReference type="PROSITE" id="PS50994"/>
    </source>
</evidence>
<name>A9DKE6_9GAMM</name>
<sequence>MPDFALCFKELKRKGMTKRLLWEEYHTQYQACAYGYTQFCKYYTRWFKKQKRSMRQQHTAGDKLFIDYCGPTVPIVNPDTGEVRTAQIFVATLGASNYTYVEASRSQRLESWLQAHVNAFEFFGGVPHLLVPDNLRSAVTKPCRYEPILNDSYRKLANHYCTAVMPARPYKPKDKAKAENAVLIVDR</sequence>
<keyword evidence="3" id="KW-1185">Reference proteome</keyword>
<dbReference type="PANTHER" id="PTHR35004:SF8">
    <property type="entry name" value="TRANSPOSASE RV3428C-RELATED"/>
    <property type="match status" value="1"/>
</dbReference>
<reference evidence="2 3" key="1">
    <citation type="submission" date="2007-10" db="EMBL/GenBank/DDBJ databases">
        <authorList>
            <person name="Yayanos A."/>
            <person name="Ferriera S."/>
            <person name="Johnson J."/>
            <person name="Kravitz S."/>
            <person name="Halpern A."/>
            <person name="Remington K."/>
            <person name="Beeson K."/>
            <person name="Tran B."/>
            <person name="Rogers Y.-H."/>
            <person name="Friedman R."/>
            <person name="Venter J.C."/>
        </authorList>
    </citation>
    <scope>NUCLEOTIDE SEQUENCE [LARGE SCALE GENOMIC DNA]</scope>
    <source>
        <strain evidence="2 3">KT99</strain>
    </source>
</reference>
<dbReference type="GO" id="GO:0015074">
    <property type="term" value="P:DNA integration"/>
    <property type="evidence" value="ECO:0007669"/>
    <property type="project" value="InterPro"/>
</dbReference>
<dbReference type="AlphaFoldDB" id="A9DKE6"/>
<dbReference type="GO" id="GO:0003676">
    <property type="term" value="F:nucleic acid binding"/>
    <property type="evidence" value="ECO:0007669"/>
    <property type="project" value="InterPro"/>
</dbReference>
<protein>
    <submittedName>
        <fullName evidence="2">Transposase</fullName>
    </submittedName>
</protein>
<dbReference type="PROSITE" id="PS50994">
    <property type="entry name" value="INTEGRASE"/>
    <property type="match status" value="1"/>
</dbReference>
<dbReference type="InterPro" id="IPR036397">
    <property type="entry name" value="RNaseH_sf"/>
</dbReference>
<proteinExistence type="predicted"/>
<dbReference type="Proteomes" id="UP000005839">
    <property type="component" value="Unassembled WGS sequence"/>
</dbReference>
<gene>
    <name evidence="2" type="ORF">KT99_20903</name>
</gene>
<organism evidence="2 3">
    <name type="scientific">Shewanella benthica KT99</name>
    <dbReference type="NCBI Taxonomy" id="314608"/>
    <lineage>
        <taxon>Bacteria</taxon>
        <taxon>Pseudomonadati</taxon>
        <taxon>Pseudomonadota</taxon>
        <taxon>Gammaproteobacteria</taxon>
        <taxon>Alteromonadales</taxon>
        <taxon>Shewanellaceae</taxon>
        <taxon>Shewanella</taxon>
    </lineage>
</organism>
<dbReference type="STRING" id="314608.KT99_20903"/>
<comment type="caution">
    <text evidence="2">The sequence shown here is derived from an EMBL/GenBank/DDBJ whole genome shotgun (WGS) entry which is preliminary data.</text>
</comment>
<evidence type="ECO:0000313" key="3">
    <source>
        <dbReference type="Proteomes" id="UP000005839"/>
    </source>
</evidence>
<dbReference type="InterPro" id="IPR001584">
    <property type="entry name" value="Integrase_cat-core"/>
</dbReference>
<accession>A9DKE6</accession>
<evidence type="ECO:0000313" key="2">
    <source>
        <dbReference type="EMBL" id="EDP98906.1"/>
    </source>
</evidence>